<dbReference type="InterPro" id="IPR050640">
    <property type="entry name" value="Bact_2-comp_sensor_kinase"/>
</dbReference>
<gene>
    <name evidence="3" type="ORF">BAZ09_000250</name>
</gene>
<dbReference type="Proteomes" id="UP000190057">
    <property type="component" value="Chromosome"/>
</dbReference>
<reference evidence="3 4" key="1">
    <citation type="submission" date="2017-09" db="EMBL/GenBank/DDBJ databases">
        <title>Complete circularized genomes of four mosquito-derived Elizabethkingia anophelis isolates.</title>
        <authorList>
            <person name="Nicholson A.C."/>
            <person name="Xu J."/>
        </authorList>
    </citation>
    <scope>NUCLEOTIDE SEQUENCE [LARGE SCALE GENOMIC DNA]</scope>
    <source>
        <strain evidence="3 4">R26</strain>
    </source>
</reference>
<keyword evidence="4" id="KW-1185">Reference proteome</keyword>
<keyword evidence="1" id="KW-0472">Membrane</keyword>
<keyword evidence="3" id="KW-0808">Transferase</keyword>
<organism evidence="3 4">
    <name type="scientific">Elizabethkingia anophelis R26</name>
    <dbReference type="NCBI Taxonomy" id="1246994"/>
    <lineage>
        <taxon>Bacteria</taxon>
        <taxon>Pseudomonadati</taxon>
        <taxon>Bacteroidota</taxon>
        <taxon>Flavobacteriia</taxon>
        <taxon>Flavobacteriales</taxon>
        <taxon>Weeksellaceae</taxon>
        <taxon>Elizabethkingia</taxon>
    </lineage>
</organism>
<dbReference type="PANTHER" id="PTHR34220:SF7">
    <property type="entry name" value="SENSOR HISTIDINE KINASE YPDA"/>
    <property type="match status" value="1"/>
</dbReference>
<dbReference type="Gene3D" id="3.30.565.10">
    <property type="entry name" value="Histidine kinase-like ATPase, C-terminal domain"/>
    <property type="match status" value="1"/>
</dbReference>
<accession>A0ABN5BQV5</accession>
<protein>
    <submittedName>
        <fullName evidence="3">Histidine kinase</fullName>
    </submittedName>
</protein>
<evidence type="ECO:0000259" key="2">
    <source>
        <dbReference type="Pfam" id="PF06580"/>
    </source>
</evidence>
<evidence type="ECO:0000313" key="3">
    <source>
        <dbReference type="EMBL" id="ATC34709.1"/>
    </source>
</evidence>
<dbReference type="SUPFAM" id="SSF48452">
    <property type="entry name" value="TPR-like"/>
    <property type="match status" value="1"/>
</dbReference>
<dbReference type="RefSeq" id="WP_009091009.1">
    <property type="nucleotide sequence ID" value="NZ_ANIW01000065.1"/>
</dbReference>
<name>A0ABN5BQV5_9FLAO</name>
<evidence type="ECO:0000256" key="1">
    <source>
        <dbReference type="SAM" id="Phobius"/>
    </source>
</evidence>
<dbReference type="SUPFAM" id="SSF55874">
    <property type="entry name" value="ATPase domain of HSP90 chaperone/DNA topoisomerase II/histidine kinase"/>
    <property type="match status" value="1"/>
</dbReference>
<proteinExistence type="predicted"/>
<evidence type="ECO:0000313" key="4">
    <source>
        <dbReference type="Proteomes" id="UP000190057"/>
    </source>
</evidence>
<dbReference type="GeneID" id="56682889"/>
<dbReference type="InterPro" id="IPR036890">
    <property type="entry name" value="HATPase_C_sf"/>
</dbReference>
<dbReference type="InterPro" id="IPR011990">
    <property type="entry name" value="TPR-like_helical_dom_sf"/>
</dbReference>
<dbReference type="PANTHER" id="PTHR34220">
    <property type="entry name" value="SENSOR HISTIDINE KINASE YPDA"/>
    <property type="match status" value="1"/>
</dbReference>
<dbReference type="Gene3D" id="1.25.40.10">
    <property type="entry name" value="Tetratricopeptide repeat domain"/>
    <property type="match status" value="1"/>
</dbReference>
<dbReference type="EMBL" id="CP023401">
    <property type="protein sequence ID" value="ATC34709.1"/>
    <property type="molecule type" value="Genomic_DNA"/>
</dbReference>
<feature type="domain" description="Signal transduction histidine kinase internal region" evidence="2">
    <location>
        <begin position="429"/>
        <end position="507"/>
    </location>
</feature>
<keyword evidence="1" id="KW-1133">Transmembrane helix</keyword>
<feature type="transmembrane region" description="Helical" evidence="1">
    <location>
        <begin position="387"/>
        <end position="407"/>
    </location>
</feature>
<sequence length="627" mass="73638">MPNYLKFRLLYIISIFSLLLTTNCDRKTKERNIAGKQNTDNDFISFAIKTDAISRQKKEKLFSKTDSITRGLGEKDKALYYSFMRYTLATKDSSRYYLNKIDTVGRTQDIRDLVDLYNFKEGFKSDAIGPKITEAIFRKINNEEKRKSPLLFKYYDLIAQAFYINKNMTKSTEYFKLSFENNPEKDMPYEKLKYYEVLFLYAMESSNIKEMEVNQKKAERIARQEKNEYELSRTMDYKAIIYGLKKMPDSGVYYSKKSFQYLESTNRLNPVAYINLVINYQNNKEFDNAIRYGEEGIKWSVKQADSSRMAELYGALSDAYKGNNDYKNAFKNLDIYYKLKLKNINDIQKDKVYEIEQKFKSENKDLTINNLKTSNELNNKIIKQQKWLMSIIAATFLLGGFFLYNFLKRKNLQSKAEKLLVENDKLKLEQKTFQLKISPHFIFNTVSNLQGLISEKETTKSISYLTKFARLMRNILEYEKEDFISVEDEVRLLEDYMQLQQMRFKTSFEYNITINENVRPYFQLVPPMLLQPFVENSIIHGFGNIDYIGKINIIFENKVDYMEIIIHDNGRGAAALHTDVNKQSLSTSITIQRLNVLFPGTNSSVKTEVSDNGFRVEINIPILTEDQ</sequence>
<dbReference type="InterPro" id="IPR010559">
    <property type="entry name" value="Sig_transdc_His_kin_internal"/>
</dbReference>
<dbReference type="Pfam" id="PF06580">
    <property type="entry name" value="His_kinase"/>
    <property type="match status" value="1"/>
</dbReference>
<keyword evidence="1" id="KW-0812">Transmembrane</keyword>
<keyword evidence="3" id="KW-0418">Kinase</keyword>
<dbReference type="GO" id="GO:0016301">
    <property type="term" value="F:kinase activity"/>
    <property type="evidence" value="ECO:0007669"/>
    <property type="project" value="UniProtKB-KW"/>
</dbReference>